<dbReference type="PANTHER" id="PTHR34296:SF2">
    <property type="entry name" value="ABC TRANSPORTER GUANOSINE-BINDING PROTEIN NUPN"/>
    <property type="match status" value="1"/>
</dbReference>
<evidence type="ECO:0000259" key="8">
    <source>
        <dbReference type="Pfam" id="PF02608"/>
    </source>
</evidence>
<protein>
    <submittedName>
        <fullName evidence="9">BMP family ABC transporter substrate-binding protein</fullName>
    </submittedName>
</protein>
<proteinExistence type="inferred from homology"/>
<dbReference type="InterPro" id="IPR003760">
    <property type="entry name" value="PnrA-like"/>
</dbReference>
<organism evidence="9 10">
    <name type="scientific">Brooklawnia propionicigenes</name>
    <dbReference type="NCBI Taxonomy" id="3041175"/>
    <lineage>
        <taxon>Bacteria</taxon>
        <taxon>Bacillati</taxon>
        <taxon>Actinomycetota</taxon>
        <taxon>Actinomycetes</taxon>
        <taxon>Propionibacteriales</taxon>
        <taxon>Propionibacteriaceae</taxon>
        <taxon>Brooklawnia</taxon>
    </lineage>
</organism>
<evidence type="ECO:0000256" key="7">
    <source>
        <dbReference type="SAM" id="SignalP"/>
    </source>
</evidence>
<dbReference type="InterPro" id="IPR028082">
    <property type="entry name" value="Peripla_BP_I"/>
</dbReference>
<keyword evidence="3" id="KW-1003">Cell membrane</keyword>
<evidence type="ECO:0000256" key="1">
    <source>
        <dbReference type="ARBA" id="ARBA00004193"/>
    </source>
</evidence>
<dbReference type="CDD" id="cd06354">
    <property type="entry name" value="PBP1_PrnA-like"/>
    <property type="match status" value="1"/>
</dbReference>
<feature type="domain" description="ABC transporter substrate-binding protein PnrA-like" evidence="8">
    <location>
        <begin position="42"/>
        <end position="322"/>
    </location>
</feature>
<evidence type="ECO:0000256" key="2">
    <source>
        <dbReference type="ARBA" id="ARBA00008610"/>
    </source>
</evidence>
<reference evidence="9" key="1">
    <citation type="journal article" date="2024" name="Int. J. Syst. Evol. Microbiol.">
        <title>Brooklawnia propionicigenes sp. nov., a facultatively anaerobic, propionate-producing bacterium isolated from a methanogenic reactor treating waste from cattle farms.</title>
        <authorList>
            <person name="Akita Y."/>
            <person name="Ueki A."/>
            <person name="Tonouchi A."/>
            <person name="Sugawara Y."/>
            <person name="Honma S."/>
            <person name="Kaku N."/>
            <person name="Ueki K."/>
        </authorList>
    </citation>
    <scope>NUCLEOTIDE SEQUENCE</scope>
    <source>
        <strain evidence="9">SH051</strain>
    </source>
</reference>
<keyword evidence="10" id="KW-1185">Reference proteome</keyword>
<evidence type="ECO:0000256" key="6">
    <source>
        <dbReference type="ARBA" id="ARBA00023288"/>
    </source>
</evidence>
<dbReference type="GO" id="GO:0005886">
    <property type="term" value="C:plasma membrane"/>
    <property type="evidence" value="ECO:0007669"/>
    <property type="project" value="UniProtKB-SubCell"/>
</dbReference>
<feature type="signal peptide" evidence="7">
    <location>
        <begin position="1"/>
        <end position="22"/>
    </location>
</feature>
<keyword evidence="5" id="KW-0472">Membrane</keyword>
<dbReference type="KEGG" id="broo:brsh051_22670"/>
<sequence>MAFAAGLLAFALAGCAQPPVTATTDVTEPDDSAAGSYKACLITDAGSASDGSPAQQAISGLDRAQRELGIETNSVTADSAADYPRVLQSLVDAQCSIVVALGSGMADSVEAAAKTNTDVQFALVDATPNTAPPNLRPVLFSTHESSFLAGYLAAARSASGKVGVFGALSVPAVTIYMDGFVQGVDYYNQAKGAQVQALGWDLAAQDGTFVRSDAAPYQDPAAGRVAAEALTAQGADVIMAVAGDSGTGALQLAADTGTLKVIWTDTNGCLTEAVACDQQLGSVVKDRGSAVYELIRADKDGRNASGVFTAALRNDGTALVEARDGDFGADLTAELDRIAKDIIDGSISVTSPSAIG</sequence>
<comment type="similarity">
    <text evidence="2">Belongs to the BMP lipoprotein family.</text>
</comment>
<gene>
    <name evidence="9" type="ORF">brsh051_22670</name>
</gene>
<dbReference type="SUPFAM" id="SSF53822">
    <property type="entry name" value="Periplasmic binding protein-like I"/>
    <property type="match status" value="1"/>
</dbReference>
<evidence type="ECO:0000313" key="9">
    <source>
        <dbReference type="EMBL" id="BEH02986.1"/>
    </source>
</evidence>
<dbReference type="EMBL" id="AP028056">
    <property type="protein sequence ID" value="BEH02986.1"/>
    <property type="molecule type" value="Genomic_DNA"/>
</dbReference>
<comment type="subcellular location">
    <subcellularLocation>
        <location evidence="1">Cell membrane</location>
        <topology evidence="1">Lipid-anchor</topology>
    </subcellularLocation>
</comment>
<dbReference type="Proteomes" id="UP001431656">
    <property type="component" value="Chromosome"/>
</dbReference>
<feature type="chain" id="PRO_5043046081" evidence="7">
    <location>
        <begin position="23"/>
        <end position="356"/>
    </location>
</feature>
<dbReference type="AlphaFoldDB" id="A0AAN0K7I4"/>
<evidence type="ECO:0000313" key="10">
    <source>
        <dbReference type="Proteomes" id="UP001431656"/>
    </source>
</evidence>
<dbReference type="Gene3D" id="3.40.50.2300">
    <property type="match status" value="2"/>
</dbReference>
<name>A0AAN0K7I4_9ACTN</name>
<evidence type="ECO:0000256" key="5">
    <source>
        <dbReference type="ARBA" id="ARBA00023136"/>
    </source>
</evidence>
<evidence type="ECO:0000256" key="4">
    <source>
        <dbReference type="ARBA" id="ARBA00022729"/>
    </source>
</evidence>
<evidence type="ECO:0000256" key="3">
    <source>
        <dbReference type="ARBA" id="ARBA00022475"/>
    </source>
</evidence>
<dbReference type="InterPro" id="IPR050957">
    <property type="entry name" value="BMP_lipoprotein"/>
</dbReference>
<accession>A0AAN0K7I4</accession>
<dbReference type="PANTHER" id="PTHR34296">
    <property type="entry name" value="TRANSCRIPTIONAL ACTIVATOR PROTEIN MED"/>
    <property type="match status" value="1"/>
</dbReference>
<keyword evidence="4 7" id="KW-0732">Signal</keyword>
<keyword evidence="6" id="KW-0449">Lipoprotein</keyword>
<dbReference type="Pfam" id="PF02608">
    <property type="entry name" value="Bmp"/>
    <property type="match status" value="1"/>
</dbReference>